<dbReference type="EMBL" id="JBICBT010000819">
    <property type="protein sequence ID" value="KAL3098844.1"/>
    <property type="molecule type" value="Genomic_DNA"/>
</dbReference>
<proteinExistence type="predicted"/>
<evidence type="ECO:0000313" key="2">
    <source>
        <dbReference type="EMBL" id="KAL3098844.1"/>
    </source>
</evidence>
<accession>A0ABD2K8F0</accession>
<feature type="region of interest" description="Disordered" evidence="1">
    <location>
        <begin position="78"/>
        <end position="127"/>
    </location>
</feature>
<dbReference type="AlphaFoldDB" id="A0ABD2K8F0"/>
<keyword evidence="3" id="KW-1185">Reference proteome</keyword>
<name>A0ABD2K8F0_9BILA</name>
<gene>
    <name evidence="2" type="ORF">niasHT_024598</name>
</gene>
<organism evidence="2 3">
    <name type="scientific">Heterodera trifolii</name>
    <dbReference type="NCBI Taxonomy" id="157864"/>
    <lineage>
        <taxon>Eukaryota</taxon>
        <taxon>Metazoa</taxon>
        <taxon>Ecdysozoa</taxon>
        <taxon>Nematoda</taxon>
        <taxon>Chromadorea</taxon>
        <taxon>Rhabditida</taxon>
        <taxon>Tylenchina</taxon>
        <taxon>Tylenchomorpha</taxon>
        <taxon>Tylenchoidea</taxon>
        <taxon>Heteroderidae</taxon>
        <taxon>Heteroderinae</taxon>
        <taxon>Heterodera</taxon>
    </lineage>
</organism>
<feature type="region of interest" description="Disordered" evidence="1">
    <location>
        <begin position="166"/>
        <end position="207"/>
    </location>
</feature>
<feature type="compositionally biased region" description="Pro residues" evidence="1">
    <location>
        <begin position="198"/>
        <end position="207"/>
    </location>
</feature>
<reference evidence="2 3" key="1">
    <citation type="submission" date="2024-10" db="EMBL/GenBank/DDBJ databases">
        <authorList>
            <person name="Kim D."/>
        </authorList>
    </citation>
    <scope>NUCLEOTIDE SEQUENCE [LARGE SCALE GENOMIC DNA]</scope>
    <source>
        <strain evidence="2">BH-2024</strain>
    </source>
</reference>
<evidence type="ECO:0000256" key="1">
    <source>
        <dbReference type="SAM" id="MobiDB-lite"/>
    </source>
</evidence>
<dbReference type="Proteomes" id="UP001620626">
    <property type="component" value="Unassembled WGS sequence"/>
</dbReference>
<sequence length="207" mass="21784">MGTDGTDQPAEAPTVSTSRMGANQHQLNSTGEIYLAKLLLMCCCCLLRLLVVLLQLGTGCPQFFFTRGLGVACPAPSFPSSSSSLSEEELTEESARVAEEEEEVIRPSSRPPPPAQSSNANKQAAGRRWGRELVWRWLRMDTPHKHKHTHANTMGAAGGVGAAAHCGAGGGGGRPCPPPPPPVRSVRPMRKNLAPAATHPPPPSVGG</sequence>
<evidence type="ECO:0000313" key="3">
    <source>
        <dbReference type="Proteomes" id="UP001620626"/>
    </source>
</evidence>
<comment type="caution">
    <text evidence="2">The sequence shown here is derived from an EMBL/GenBank/DDBJ whole genome shotgun (WGS) entry which is preliminary data.</text>
</comment>
<feature type="region of interest" description="Disordered" evidence="1">
    <location>
        <begin position="1"/>
        <end position="21"/>
    </location>
</feature>
<protein>
    <submittedName>
        <fullName evidence="2">Uncharacterized protein</fullName>
    </submittedName>
</protein>